<gene>
    <name evidence="6" type="ORF">DW035_05355</name>
    <name evidence="5" type="ORF">DW204_06470</name>
    <name evidence="4" type="ORF">DW789_15135</name>
    <name evidence="3" type="ORF">DXB87_16985</name>
</gene>
<dbReference type="RefSeq" id="WP_117703034.1">
    <property type="nucleotide sequence ID" value="NZ_CAUCUV010000005.1"/>
</dbReference>
<dbReference type="Pfam" id="PF13648">
    <property type="entry name" value="Lipocalin_4"/>
    <property type="match status" value="1"/>
</dbReference>
<evidence type="ECO:0000313" key="9">
    <source>
        <dbReference type="Proteomes" id="UP000284916"/>
    </source>
</evidence>
<organism evidence="3 7">
    <name type="scientific">Phocaeicola plebeius</name>
    <dbReference type="NCBI Taxonomy" id="310297"/>
    <lineage>
        <taxon>Bacteria</taxon>
        <taxon>Pseudomonadati</taxon>
        <taxon>Bacteroidota</taxon>
        <taxon>Bacteroidia</taxon>
        <taxon>Bacteroidales</taxon>
        <taxon>Bacteroidaceae</taxon>
        <taxon>Phocaeicola</taxon>
    </lineage>
</organism>
<evidence type="ECO:0000313" key="7">
    <source>
        <dbReference type="Proteomes" id="UP000260814"/>
    </source>
</evidence>
<dbReference type="EMBL" id="QSTW01000040">
    <property type="protein sequence ID" value="RGM84733.1"/>
    <property type="molecule type" value="Genomic_DNA"/>
</dbReference>
<feature type="domain" description="Lipocalin-like" evidence="2">
    <location>
        <begin position="38"/>
        <end position="119"/>
    </location>
</feature>
<evidence type="ECO:0000313" key="6">
    <source>
        <dbReference type="EMBL" id="RHL17517.1"/>
    </source>
</evidence>
<dbReference type="Proteomes" id="UP000284361">
    <property type="component" value="Unassembled WGS sequence"/>
</dbReference>
<feature type="signal peptide" evidence="1">
    <location>
        <begin position="1"/>
        <end position="18"/>
    </location>
</feature>
<evidence type="ECO:0000313" key="3">
    <source>
        <dbReference type="EMBL" id="RGM84733.1"/>
    </source>
</evidence>
<proteinExistence type="predicted"/>
<dbReference type="Proteomes" id="UP000284916">
    <property type="component" value="Unassembled WGS sequence"/>
</dbReference>
<evidence type="ECO:0000256" key="1">
    <source>
        <dbReference type="SAM" id="SignalP"/>
    </source>
</evidence>
<comment type="caution">
    <text evidence="3">The sequence shown here is derived from an EMBL/GenBank/DDBJ whole genome shotgun (WGS) entry which is preliminary data.</text>
</comment>
<evidence type="ECO:0000313" key="10">
    <source>
        <dbReference type="Proteomes" id="UP000284998"/>
    </source>
</evidence>
<dbReference type="AlphaFoldDB" id="A0A3E4Z3P4"/>
<reference evidence="7 8" key="1">
    <citation type="submission" date="2018-08" db="EMBL/GenBank/DDBJ databases">
        <title>A genome reference for cultivated species of the human gut microbiota.</title>
        <authorList>
            <person name="Zou Y."/>
            <person name="Xue W."/>
            <person name="Luo G."/>
        </authorList>
    </citation>
    <scope>NUCLEOTIDE SEQUENCE [LARGE SCALE GENOMIC DNA]</scope>
    <source>
        <strain evidence="6 9">AF39-11</strain>
        <strain evidence="5 10">AM17-44</strain>
        <strain evidence="4 8">AM31-10</strain>
        <strain evidence="3 7">OM06-2</strain>
    </source>
</reference>
<dbReference type="EMBL" id="QRJS01000011">
    <property type="protein sequence ID" value="RHH46413.1"/>
    <property type="molecule type" value="Genomic_DNA"/>
</dbReference>
<dbReference type="Proteomes" id="UP000284998">
    <property type="component" value="Unassembled WGS sequence"/>
</dbReference>
<sequence>MKTLFRIMTIFLMLFCFAGCDDDKEEVLSTLDVTAANLNGTWKLVEWNGAPLQAGSYCYITFSRKDKTYKMYDKFDSMYPNLKTGSFEIEKEKNLGYIISGDYDFGNGEWANSYIVTDLLATSMIWTIKDTPSDIQKFERCDRVPEEIENEVRDF</sequence>
<dbReference type="EMBL" id="QSJG01000051">
    <property type="protein sequence ID" value="RHD47846.1"/>
    <property type="molecule type" value="Genomic_DNA"/>
</dbReference>
<dbReference type="EMBL" id="QROI01000006">
    <property type="protein sequence ID" value="RHL17517.1"/>
    <property type="molecule type" value="Genomic_DNA"/>
</dbReference>
<evidence type="ECO:0000313" key="5">
    <source>
        <dbReference type="EMBL" id="RHH46413.1"/>
    </source>
</evidence>
<evidence type="ECO:0000313" key="8">
    <source>
        <dbReference type="Proteomes" id="UP000284361"/>
    </source>
</evidence>
<keyword evidence="1" id="KW-0732">Signal</keyword>
<dbReference type="InterPro" id="IPR024311">
    <property type="entry name" value="Lipocalin-like"/>
</dbReference>
<accession>A0A3E4Z3P4</accession>
<name>A0A3E4Z3P4_9BACT</name>
<evidence type="ECO:0000313" key="4">
    <source>
        <dbReference type="EMBL" id="RHD47846.1"/>
    </source>
</evidence>
<feature type="chain" id="PRO_5033375928" description="Lipocalin-like domain-containing protein" evidence="1">
    <location>
        <begin position="19"/>
        <end position="155"/>
    </location>
</feature>
<protein>
    <recommendedName>
        <fullName evidence="2">Lipocalin-like domain-containing protein</fullName>
    </recommendedName>
</protein>
<dbReference type="Proteomes" id="UP000260814">
    <property type="component" value="Unassembled WGS sequence"/>
</dbReference>
<evidence type="ECO:0000259" key="2">
    <source>
        <dbReference type="Pfam" id="PF13648"/>
    </source>
</evidence>